<feature type="transmembrane region" description="Helical" evidence="25">
    <location>
        <begin position="90"/>
        <end position="115"/>
    </location>
</feature>
<evidence type="ECO:0000256" key="22">
    <source>
        <dbReference type="ARBA" id="ARBA00045018"/>
    </source>
</evidence>
<comment type="catalytic activity">
    <reaction evidence="20">
        <text>L-lysyl-glycine(out) = L-lysyl-glycine(in)</text>
        <dbReference type="Rhea" id="RHEA:79407"/>
        <dbReference type="ChEBI" id="CHEBI:191202"/>
    </reaction>
</comment>
<evidence type="ECO:0000256" key="8">
    <source>
        <dbReference type="ARBA" id="ARBA00044876"/>
    </source>
</evidence>
<dbReference type="Gene3D" id="1.20.1250.20">
    <property type="entry name" value="MFS general substrate transporter like domains"/>
    <property type="match status" value="1"/>
</dbReference>
<organism evidence="26 27">
    <name type="scientific">Equus przewalskii</name>
    <name type="common">Przewalski's horse</name>
    <name type="synonym">Equus caballus przewalskii</name>
    <dbReference type="NCBI Taxonomy" id="9798"/>
    <lineage>
        <taxon>Eukaryota</taxon>
        <taxon>Metazoa</taxon>
        <taxon>Chordata</taxon>
        <taxon>Craniata</taxon>
        <taxon>Vertebrata</taxon>
        <taxon>Euteleostomi</taxon>
        <taxon>Mammalia</taxon>
        <taxon>Eutheria</taxon>
        <taxon>Laurasiatheria</taxon>
        <taxon>Perissodactyla</taxon>
        <taxon>Equidae</taxon>
        <taxon>Equus</taxon>
    </lineage>
</organism>
<evidence type="ECO:0000256" key="19">
    <source>
        <dbReference type="ARBA" id="ARBA00044919"/>
    </source>
</evidence>
<comment type="catalytic activity">
    <reaction evidence="17">
        <text>L-arginyl-glycine(out) = L-arginyl-glycine(in)</text>
        <dbReference type="Rhea" id="RHEA:79391"/>
        <dbReference type="ChEBI" id="CHEBI:229955"/>
    </reaction>
</comment>
<evidence type="ECO:0000256" key="7">
    <source>
        <dbReference type="ARBA" id="ARBA00023228"/>
    </source>
</evidence>
<proteinExistence type="inferred from homology"/>
<evidence type="ECO:0000256" key="16">
    <source>
        <dbReference type="ARBA" id="ARBA00044900"/>
    </source>
</evidence>
<evidence type="ECO:0000256" key="25">
    <source>
        <dbReference type="SAM" id="Phobius"/>
    </source>
</evidence>
<comment type="catalytic activity">
    <reaction evidence="16">
        <text>L-lysyl-L-lysine(out) = L-lysyl-L-lysine(in)</text>
        <dbReference type="Rhea" id="RHEA:79403"/>
        <dbReference type="ChEBI" id="CHEBI:229956"/>
    </reaction>
</comment>
<evidence type="ECO:0000256" key="9">
    <source>
        <dbReference type="ARBA" id="ARBA00044878"/>
    </source>
</evidence>
<evidence type="ECO:0000256" key="20">
    <source>
        <dbReference type="ARBA" id="ARBA00044924"/>
    </source>
</evidence>
<comment type="catalytic activity">
    <reaction evidence="9">
        <text>L-histidyl-glycine(out) = L-histidyl-glycine(in)</text>
        <dbReference type="Rhea" id="RHEA:79395"/>
        <dbReference type="ChEBI" id="CHEBI:229957"/>
    </reaction>
</comment>
<name>A0ABM4NDG1_EQUPR</name>
<comment type="subunit">
    <text evidence="24">Homodimer. Interacts with lysosomal protein GLMP (via lumenal domain); the interaction starts while both proteins are still in the endoplasmic reticulum and is required for stabilization of MFSD1 in lysosomes but has no direct effect on its targeting to lysosomes or transporter activity.</text>
</comment>
<accession>A0ABM4NDG1</accession>
<comment type="catalytic activity">
    <reaction evidence="8">
        <text>L-lysyl-L-alanine(out) = L-lysyl-L-alanine(in)</text>
        <dbReference type="Rhea" id="RHEA:79399"/>
        <dbReference type="ChEBI" id="CHEBI:229954"/>
    </reaction>
</comment>
<feature type="transmembrane region" description="Helical" evidence="25">
    <location>
        <begin position="38"/>
        <end position="58"/>
    </location>
</feature>
<comment type="subcellular location">
    <subcellularLocation>
        <location evidence="1">Lysosome membrane</location>
        <topology evidence="1">Multi-pass membrane protein</topology>
    </subcellularLocation>
</comment>
<dbReference type="Pfam" id="PF07690">
    <property type="entry name" value="MFS_1"/>
    <property type="match status" value="1"/>
</dbReference>
<keyword evidence="5 25" id="KW-1133">Transmembrane helix</keyword>
<evidence type="ECO:0000256" key="12">
    <source>
        <dbReference type="ARBA" id="ARBA00044891"/>
    </source>
</evidence>
<dbReference type="InterPro" id="IPR052187">
    <property type="entry name" value="MFSD1"/>
</dbReference>
<keyword evidence="4 25" id="KW-0812">Transmembrane</keyword>
<keyword evidence="6 25" id="KW-0472">Membrane</keyword>
<keyword evidence="3" id="KW-0813">Transport</keyword>
<evidence type="ECO:0000256" key="17">
    <source>
        <dbReference type="ARBA" id="ARBA00044903"/>
    </source>
</evidence>
<comment type="similarity">
    <text evidence="2">Belongs to the major facilitator superfamily.</text>
</comment>
<evidence type="ECO:0000256" key="18">
    <source>
        <dbReference type="ARBA" id="ARBA00044912"/>
    </source>
</evidence>
<evidence type="ECO:0000256" key="11">
    <source>
        <dbReference type="ARBA" id="ARBA00044884"/>
    </source>
</evidence>
<dbReference type="Proteomes" id="UP001652662">
    <property type="component" value="Unplaced"/>
</dbReference>
<dbReference type="GeneID" id="103545262"/>
<comment type="catalytic activity">
    <reaction evidence="18">
        <text>L-histidyl-L-alpha-amino acid(out) = L-histidyl-L-alpha-amino acid(in)</text>
        <dbReference type="Rhea" id="RHEA:79379"/>
        <dbReference type="ChEBI" id="CHEBI:229964"/>
    </reaction>
</comment>
<feature type="transmembrane region" description="Helical" evidence="25">
    <location>
        <begin position="65"/>
        <end position="84"/>
    </location>
</feature>
<evidence type="ECO:0000256" key="2">
    <source>
        <dbReference type="ARBA" id="ARBA00008335"/>
    </source>
</evidence>
<reference evidence="27" key="1">
    <citation type="submission" date="2025-08" db="UniProtKB">
        <authorList>
            <consortium name="RefSeq"/>
        </authorList>
    </citation>
    <scope>IDENTIFICATION</scope>
    <source>
        <tissue evidence="27">Blood</tissue>
    </source>
</reference>
<evidence type="ECO:0000256" key="6">
    <source>
        <dbReference type="ARBA" id="ARBA00023136"/>
    </source>
</evidence>
<dbReference type="InterPro" id="IPR011701">
    <property type="entry name" value="MFS"/>
</dbReference>
<evidence type="ECO:0000256" key="14">
    <source>
        <dbReference type="ARBA" id="ARBA00044898"/>
    </source>
</evidence>
<keyword evidence="26" id="KW-1185">Reference proteome</keyword>
<comment type="function">
    <text evidence="23">Lysosomal dipeptide uniporter that selectively exports lysine, arginine or histidine-containing dipeptides with a net positive charge from the lysosome lumen into the cytosol. Could play a role in a specific type of protein O-glycosylation indirectly regulating macrophages migration and tissue invasion. Also essential for liver homeostasis.</text>
</comment>
<evidence type="ECO:0000256" key="1">
    <source>
        <dbReference type="ARBA" id="ARBA00004155"/>
    </source>
</evidence>
<evidence type="ECO:0000256" key="10">
    <source>
        <dbReference type="ARBA" id="ARBA00044881"/>
    </source>
</evidence>
<evidence type="ECO:0000256" key="5">
    <source>
        <dbReference type="ARBA" id="ARBA00022989"/>
    </source>
</evidence>
<evidence type="ECO:0000256" key="23">
    <source>
        <dbReference type="ARBA" id="ARBA00045709"/>
    </source>
</evidence>
<dbReference type="SUPFAM" id="SSF103473">
    <property type="entry name" value="MFS general substrate transporter"/>
    <property type="match status" value="1"/>
</dbReference>
<dbReference type="InterPro" id="IPR036259">
    <property type="entry name" value="MFS_trans_sf"/>
</dbReference>
<comment type="catalytic activity">
    <reaction evidence="14">
        <text>L-aspartyl-L-lysine(out) = L-aspartyl-L-lysine(in)</text>
        <dbReference type="Rhea" id="RHEA:79411"/>
        <dbReference type="ChEBI" id="CHEBI:229953"/>
    </reaction>
</comment>
<keyword evidence="7" id="KW-0458">Lysosome</keyword>
<comment type="catalytic activity">
    <reaction evidence="19">
        <text>L-alanyl-L-lysine(out) = L-alanyl-L-lysine(in)</text>
        <dbReference type="Rhea" id="RHEA:79415"/>
        <dbReference type="ChEBI" id="CHEBI:192470"/>
    </reaction>
</comment>
<comment type="catalytic activity">
    <reaction evidence="10">
        <text>L-alpha-aminoacyl-L-arginine(out) = L-alpha-aminoacyl-L-arginine(in)</text>
        <dbReference type="Rhea" id="RHEA:79367"/>
        <dbReference type="ChEBI" id="CHEBI:229968"/>
    </reaction>
</comment>
<evidence type="ECO:0000256" key="3">
    <source>
        <dbReference type="ARBA" id="ARBA00022448"/>
    </source>
</evidence>
<evidence type="ECO:0000256" key="15">
    <source>
        <dbReference type="ARBA" id="ARBA00044899"/>
    </source>
</evidence>
<comment type="catalytic activity">
    <reaction evidence="11">
        <text>L-alpha-aminoacyl-L-histidine(out) = L-alpha-aminoacyl-L-histidine(in)</text>
        <dbReference type="Rhea" id="RHEA:79375"/>
        <dbReference type="ChEBI" id="CHEBI:229967"/>
    </reaction>
</comment>
<dbReference type="PANTHER" id="PTHR23512:SF3">
    <property type="entry name" value="MAJOR FACILITATOR SUPERFAMILY DOMAIN-CONTAINING PROTEIN 1"/>
    <property type="match status" value="1"/>
</dbReference>
<protein>
    <recommendedName>
        <fullName evidence="21">Lysosomal dipeptide transporter MFSD1</fullName>
    </recommendedName>
    <alternativeName>
        <fullName evidence="22">Major facilitator superfamily domain-containing protein 1</fullName>
    </alternativeName>
</protein>
<gene>
    <name evidence="27" type="primary">LOC103545262</name>
</gene>
<evidence type="ECO:0000256" key="4">
    <source>
        <dbReference type="ARBA" id="ARBA00022692"/>
    </source>
</evidence>
<comment type="catalytic activity">
    <reaction evidence="15">
        <text>L-arginyl-L-alpha-amino acid(out) = L-arginyl-L-alpha-amino acid(in)</text>
        <dbReference type="Rhea" id="RHEA:79371"/>
        <dbReference type="ChEBI" id="CHEBI:84315"/>
    </reaction>
</comment>
<comment type="catalytic activity">
    <reaction evidence="13">
        <text>L-alpha-aminoacyl-L-lysine(out) = L-alpha-aminoacyl-L-lysine(in)</text>
        <dbReference type="Rhea" id="RHEA:79383"/>
        <dbReference type="ChEBI" id="CHEBI:229966"/>
    </reaction>
</comment>
<dbReference type="RefSeq" id="XP_070462978.1">
    <property type="nucleotide sequence ID" value="XM_070606877.1"/>
</dbReference>
<comment type="catalytic activity">
    <reaction evidence="12">
        <text>L-lysyl-L-alpha-amino acid(out) = L-lysyl-L-alpha-amino acid(in)</text>
        <dbReference type="Rhea" id="RHEA:79387"/>
        <dbReference type="ChEBI" id="CHEBI:229965"/>
    </reaction>
</comment>
<evidence type="ECO:0000313" key="26">
    <source>
        <dbReference type="Proteomes" id="UP001652662"/>
    </source>
</evidence>
<evidence type="ECO:0000256" key="21">
    <source>
        <dbReference type="ARBA" id="ARBA00044985"/>
    </source>
</evidence>
<evidence type="ECO:0000313" key="27">
    <source>
        <dbReference type="RefSeq" id="XP_070462978.1"/>
    </source>
</evidence>
<evidence type="ECO:0000256" key="24">
    <source>
        <dbReference type="ARBA" id="ARBA00046376"/>
    </source>
</evidence>
<sequence length="203" mass="21739">MPSGAMSAPGIQTGAPRATEAELFFIEKFGFSSEAASAINSVVYVISAPMSPVFGLLVDKTGRNIVWVLCAVAATLASHMMLALTLWNPWIAMCLLGISYSLLACTLWPMVAFVVPEHQLGTAYGLADAFPEAELENYKFPTWGPETRPQETQEMFPLPPECGRAAPLLGHRVGLASGGFRAPHISVVDARPEKTPRPPISGV</sequence>
<dbReference type="PANTHER" id="PTHR23512">
    <property type="entry name" value="MAJOR FACILITATOR SUPERFAMILY DOMAIN-CONTAINING PROTEIN 1"/>
    <property type="match status" value="1"/>
</dbReference>
<evidence type="ECO:0000256" key="13">
    <source>
        <dbReference type="ARBA" id="ARBA00044893"/>
    </source>
</evidence>